<evidence type="ECO:0000256" key="2">
    <source>
        <dbReference type="ARBA" id="ARBA00022741"/>
    </source>
</evidence>
<dbReference type="InterPro" id="IPR011009">
    <property type="entry name" value="Kinase-like_dom_sf"/>
</dbReference>
<evidence type="ECO:0000256" key="4">
    <source>
        <dbReference type="ARBA" id="ARBA00022840"/>
    </source>
</evidence>
<reference evidence="8 9" key="1">
    <citation type="journal article" date="2020" name="bioRxiv">
        <title>Sequence and annotation of 42 cannabis genomes reveals extensive copy number variation in cannabinoid synthesis and pathogen resistance genes.</title>
        <authorList>
            <person name="Mckernan K.J."/>
            <person name="Helbert Y."/>
            <person name="Kane L.T."/>
            <person name="Ebling H."/>
            <person name="Zhang L."/>
            <person name="Liu B."/>
            <person name="Eaton Z."/>
            <person name="Mclaughlin S."/>
            <person name="Kingan S."/>
            <person name="Baybayan P."/>
            <person name="Concepcion G."/>
            <person name="Jordan M."/>
            <person name="Riva A."/>
            <person name="Barbazuk W."/>
            <person name="Harkins T."/>
        </authorList>
    </citation>
    <scope>NUCLEOTIDE SEQUENCE [LARGE SCALE GENOMIC DNA]</scope>
    <source>
        <strain evidence="9">cv. Jamaican Lion 4</strain>
        <tissue evidence="8">Leaf</tissue>
    </source>
</reference>
<evidence type="ECO:0000256" key="5">
    <source>
        <dbReference type="ARBA" id="ARBA00047899"/>
    </source>
</evidence>
<evidence type="ECO:0000256" key="3">
    <source>
        <dbReference type="ARBA" id="ARBA00022777"/>
    </source>
</evidence>
<dbReference type="FunFam" id="3.30.200.20:FF:000034">
    <property type="entry name" value="Kinase suppressor of Ras 1"/>
    <property type="match status" value="1"/>
</dbReference>
<dbReference type="GO" id="GO:0005886">
    <property type="term" value="C:plasma membrane"/>
    <property type="evidence" value="ECO:0007669"/>
    <property type="project" value="TreeGrafter"/>
</dbReference>
<dbReference type="EMBL" id="JAATIP010000119">
    <property type="protein sequence ID" value="KAF4370172.1"/>
    <property type="molecule type" value="Genomic_DNA"/>
</dbReference>
<dbReference type="Proteomes" id="UP000525078">
    <property type="component" value="Unassembled WGS sequence"/>
</dbReference>
<evidence type="ECO:0000256" key="6">
    <source>
        <dbReference type="ARBA" id="ARBA00048679"/>
    </source>
</evidence>
<evidence type="ECO:0000259" key="7">
    <source>
        <dbReference type="PROSITE" id="PS50011"/>
    </source>
</evidence>
<protein>
    <recommendedName>
        <fullName evidence="7">Protein kinase domain-containing protein</fullName>
    </recommendedName>
</protein>
<dbReference type="Gene3D" id="1.10.510.10">
    <property type="entry name" value="Transferase(Phosphotransferase) domain 1"/>
    <property type="match status" value="2"/>
</dbReference>
<proteinExistence type="predicted"/>
<dbReference type="PROSITE" id="PS50011">
    <property type="entry name" value="PROTEIN_KINASE_DOM"/>
    <property type="match status" value="1"/>
</dbReference>
<sequence length="278" mass="31298">MDSSKLTDSQSIMSLSLVTRVEESFRDDNNKFVRADTINLRTFGVELEKMKYNVSWSKELKLQKKEEWGIELFKLKLIREIAKGTYGIVYKGVYDGQDVAVKILDWGEGGMTCRTASLRASFQQEVSVWHKLDHPNVTKFIGASMGISKLEVPSTNSLNGCQVSYISNACCVLAEYLPGGTLKNYLFKNRRTKLAFKIVIQLALDMARGLNQRPKIPRCCPKSYARIMKKCWDANPEKRPDMTDVVKLLEAIDTSKGGGMIPEDQAPGCFYFGTPRGP</sequence>
<dbReference type="GO" id="GO:0004674">
    <property type="term" value="F:protein serine/threonine kinase activity"/>
    <property type="evidence" value="ECO:0007669"/>
    <property type="project" value="UniProtKB-EC"/>
</dbReference>
<feature type="domain" description="Protein kinase" evidence="7">
    <location>
        <begin position="75"/>
        <end position="278"/>
    </location>
</feature>
<dbReference type="AlphaFoldDB" id="A0A7J6FHJ1"/>
<dbReference type="PANTHER" id="PTHR44329:SF271">
    <property type="entry name" value="ATMRK1"/>
    <property type="match status" value="1"/>
</dbReference>
<evidence type="ECO:0000313" key="8">
    <source>
        <dbReference type="EMBL" id="KAF4370172.1"/>
    </source>
</evidence>
<comment type="catalytic activity">
    <reaction evidence="5">
        <text>L-threonyl-[protein] + ATP = O-phospho-L-threonyl-[protein] + ADP + H(+)</text>
        <dbReference type="Rhea" id="RHEA:46608"/>
        <dbReference type="Rhea" id="RHEA-COMP:11060"/>
        <dbReference type="Rhea" id="RHEA-COMP:11605"/>
        <dbReference type="ChEBI" id="CHEBI:15378"/>
        <dbReference type="ChEBI" id="CHEBI:30013"/>
        <dbReference type="ChEBI" id="CHEBI:30616"/>
        <dbReference type="ChEBI" id="CHEBI:61977"/>
        <dbReference type="ChEBI" id="CHEBI:456216"/>
        <dbReference type="EC" id="2.7.11.1"/>
    </reaction>
</comment>
<keyword evidence="4" id="KW-0067">ATP-binding</keyword>
<comment type="catalytic activity">
    <reaction evidence="6">
        <text>L-seryl-[protein] + ATP = O-phospho-L-seryl-[protein] + ADP + H(+)</text>
        <dbReference type="Rhea" id="RHEA:17989"/>
        <dbReference type="Rhea" id="RHEA-COMP:9863"/>
        <dbReference type="Rhea" id="RHEA-COMP:11604"/>
        <dbReference type="ChEBI" id="CHEBI:15378"/>
        <dbReference type="ChEBI" id="CHEBI:29999"/>
        <dbReference type="ChEBI" id="CHEBI:30616"/>
        <dbReference type="ChEBI" id="CHEBI:83421"/>
        <dbReference type="ChEBI" id="CHEBI:456216"/>
        <dbReference type="EC" id="2.7.11.1"/>
    </reaction>
</comment>
<name>A0A7J6FHJ1_CANSA</name>
<keyword evidence="2" id="KW-0547">Nucleotide-binding</keyword>
<dbReference type="PANTHER" id="PTHR44329">
    <property type="entry name" value="SERINE/THREONINE-PROTEIN KINASE TNNI3K-RELATED"/>
    <property type="match status" value="1"/>
</dbReference>
<evidence type="ECO:0000256" key="1">
    <source>
        <dbReference type="ARBA" id="ARBA00022679"/>
    </source>
</evidence>
<comment type="caution">
    <text evidence="8">The sequence shown here is derived from an EMBL/GenBank/DDBJ whole genome shotgun (WGS) entry which is preliminary data.</text>
</comment>
<keyword evidence="3" id="KW-0418">Kinase</keyword>
<dbReference type="InterPro" id="IPR000719">
    <property type="entry name" value="Prot_kinase_dom"/>
</dbReference>
<organism evidence="8 9">
    <name type="scientific">Cannabis sativa</name>
    <name type="common">Hemp</name>
    <name type="synonym">Marijuana</name>
    <dbReference type="NCBI Taxonomy" id="3483"/>
    <lineage>
        <taxon>Eukaryota</taxon>
        <taxon>Viridiplantae</taxon>
        <taxon>Streptophyta</taxon>
        <taxon>Embryophyta</taxon>
        <taxon>Tracheophyta</taxon>
        <taxon>Spermatophyta</taxon>
        <taxon>Magnoliopsida</taxon>
        <taxon>eudicotyledons</taxon>
        <taxon>Gunneridae</taxon>
        <taxon>Pentapetalae</taxon>
        <taxon>rosids</taxon>
        <taxon>fabids</taxon>
        <taxon>Rosales</taxon>
        <taxon>Cannabaceae</taxon>
        <taxon>Cannabis</taxon>
    </lineage>
</organism>
<dbReference type="InterPro" id="IPR001245">
    <property type="entry name" value="Ser-Thr/Tyr_kinase_cat_dom"/>
</dbReference>
<dbReference type="Pfam" id="PF07714">
    <property type="entry name" value="PK_Tyr_Ser-Thr"/>
    <property type="match status" value="2"/>
</dbReference>
<accession>A0A7J6FHJ1</accession>
<keyword evidence="1" id="KW-0808">Transferase</keyword>
<dbReference type="SUPFAM" id="SSF56112">
    <property type="entry name" value="Protein kinase-like (PK-like)"/>
    <property type="match status" value="1"/>
</dbReference>
<dbReference type="GO" id="GO:0005524">
    <property type="term" value="F:ATP binding"/>
    <property type="evidence" value="ECO:0007669"/>
    <property type="project" value="UniProtKB-KW"/>
</dbReference>
<evidence type="ECO:0000313" key="9">
    <source>
        <dbReference type="Proteomes" id="UP000525078"/>
    </source>
</evidence>
<gene>
    <name evidence="8" type="ORF">F8388_007313</name>
</gene>
<dbReference type="InterPro" id="IPR051681">
    <property type="entry name" value="Ser/Thr_Kinases-Pseudokinases"/>
</dbReference>